<accession>A0A101NIR6</accession>
<evidence type="ECO:0000256" key="1">
    <source>
        <dbReference type="ARBA" id="ARBA00001933"/>
    </source>
</evidence>
<dbReference type="InterPro" id="IPR005861">
    <property type="entry name" value="HisP_aminotrans"/>
</dbReference>
<dbReference type="PANTHER" id="PTHR43643:SF3">
    <property type="entry name" value="HISTIDINOL-PHOSPHATE AMINOTRANSFERASE"/>
    <property type="match status" value="1"/>
</dbReference>
<keyword evidence="5 6" id="KW-0663">Pyridoxal phosphate</keyword>
<dbReference type="RefSeq" id="WP_067137032.1">
    <property type="nucleotide sequence ID" value="NZ_KQ948258.1"/>
</dbReference>
<dbReference type="InterPro" id="IPR015421">
    <property type="entry name" value="PyrdxlP-dep_Trfase_major"/>
</dbReference>
<dbReference type="PROSITE" id="PS00599">
    <property type="entry name" value="AA_TRANSFER_CLASS_2"/>
    <property type="match status" value="1"/>
</dbReference>
<comment type="caution">
    <text evidence="8">The sequence shown here is derived from an EMBL/GenBank/DDBJ whole genome shotgun (WGS) entry which is preliminary data.</text>
</comment>
<dbReference type="CDD" id="cd00609">
    <property type="entry name" value="AAT_like"/>
    <property type="match status" value="1"/>
</dbReference>
<dbReference type="InterPro" id="IPR001917">
    <property type="entry name" value="Aminotrans_II_pyridoxalP_BS"/>
</dbReference>
<dbReference type="GO" id="GO:0008793">
    <property type="term" value="F:aromatic-amino-acid transaminase activity"/>
    <property type="evidence" value="ECO:0007669"/>
    <property type="project" value="UniProtKB-UniRule"/>
</dbReference>
<dbReference type="EMBL" id="LMWN01000129">
    <property type="protein sequence ID" value="KUM94078.1"/>
    <property type="molecule type" value="Genomic_DNA"/>
</dbReference>
<dbReference type="AlphaFoldDB" id="A0A101NIR6"/>
<dbReference type="HAMAP" id="MF_01513">
    <property type="entry name" value="Phe_aminotrans_2"/>
    <property type="match status" value="1"/>
</dbReference>
<dbReference type="NCBIfam" id="NF002878">
    <property type="entry name" value="PRK03321.1"/>
    <property type="match status" value="1"/>
</dbReference>
<dbReference type="InterPro" id="IPR050106">
    <property type="entry name" value="HistidinolP_aminotransfase"/>
</dbReference>
<dbReference type="GO" id="GO:0030170">
    <property type="term" value="F:pyridoxal phosphate binding"/>
    <property type="evidence" value="ECO:0007669"/>
    <property type="project" value="UniProtKB-UniRule"/>
</dbReference>
<dbReference type="PANTHER" id="PTHR43643">
    <property type="entry name" value="HISTIDINOL-PHOSPHATE AMINOTRANSFERASE 2"/>
    <property type="match status" value="1"/>
</dbReference>
<keyword evidence="9" id="KW-1185">Reference proteome</keyword>
<evidence type="ECO:0000256" key="5">
    <source>
        <dbReference type="ARBA" id="ARBA00022898"/>
    </source>
</evidence>
<dbReference type="InterPro" id="IPR004839">
    <property type="entry name" value="Aminotransferase_I/II_large"/>
</dbReference>
<keyword evidence="3 6" id="KW-0032">Aminotransferase</keyword>
<comment type="similarity">
    <text evidence="6">Belongs to the class-II pyridoxal-phosphate-dependent aminotransferase family.</text>
</comment>
<dbReference type="Pfam" id="PF00155">
    <property type="entry name" value="Aminotran_1_2"/>
    <property type="match status" value="1"/>
</dbReference>
<protein>
    <recommendedName>
        <fullName evidence="6">Aromatic amino acid aminotransferase</fullName>
        <shortName evidence="6">ArAT</shortName>
        <ecNumber evidence="6">2.6.1.57</ecNumber>
    </recommendedName>
</protein>
<reference evidence="8 9" key="1">
    <citation type="submission" date="2015-10" db="EMBL/GenBank/DDBJ databases">
        <title>Draft genome sequence of Streptomyces yokosukanensis DSM 40224, type strain for the species Streptomyces yokosukanensis.</title>
        <authorList>
            <person name="Ruckert C."/>
            <person name="Winkler A."/>
            <person name="Kalinowski J."/>
            <person name="Kampfer P."/>
            <person name="Glaeser S."/>
        </authorList>
    </citation>
    <scope>NUCLEOTIDE SEQUENCE [LARGE SCALE GENOMIC DNA]</scope>
    <source>
        <strain evidence="8 9">DSM 40224</strain>
    </source>
</reference>
<evidence type="ECO:0000256" key="3">
    <source>
        <dbReference type="ARBA" id="ARBA00022576"/>
    </source>
</evidence>
<dbReference type="NCBIfam" id="TIGR01141">
    <property type="entry name" value="hisC"/>
    <property type="match status" value="1"/>
</dbReference>
<dbReference type="GO" id="GO:0004400">
    <property type="term" value="F:histidinol-phosphate transaminase activity"/>
    <property type="evidence" value="ECO:0007669"/>
    <property type="project" value="InterPro"/>
</dbReference>
<dbReference type="InterPro" id="IPR015422">
    <property type="entry name" value="PyrdxlP-dep_Trfase_small"/>
</dbReference>
<evidence type="ECO:0000313" key="9">
    <source>
        <dbReference type="Proteomes" id="UP000053127"/>
    </source>
</evidence>
<dbReference type="InterPro" id="IPR024892">
    <property type="entry name" value="ArAT"/>
</dbReference>
<dbReference type="InterPro" id="IPR015424">
    <property type="entry name" value="PyrdxlP-dep_Trfase"/>
</dbReference>
<dbReference type="STRING" id="67386.AQI95_43685"/>
<feature type="domain" description="Aminotransferase class I/classII large" evidence="7">
    <location>
        <begin position="44"/>
        <end position="360"/>
    </location>
</feature>
<dbReference type="OrthoDB" id="9809616at2"/>
<feature type="modified residue" description="N6-(pyridoxal phosphate)lysine" evidence="6">
    <location>
        <position position="233"/>
    </location>
</feature>
<comment type="subunit">
    <text evidence="2 6">Homodimer.</text>
</comment>
<evidence type="ECO:0000259" key="7">
    <source>
        <dbReference type="Pfam" id="PF00155"/>
    </source>
</evidence>
<evidence type="ECO:0000256" key="6">
    <source>
        <dbReference type="HAMAP-Rule" id="MF_01513"/>
    </source>
</evidence>
<evidence type="ECO:0000256" key="4">
    <source>
        <dbReference type="ARBA" id="ARBA00022679"/>
    </source>
</evidence>
<dbReference type="HAMAP" id="MF_01023">
    <property type="entry name" value="HisC_aminotrans_2"/>
    <property type="match status" value="1"/>
</dbReference>
<comment type="cofactor">
    <cofactor evidence="1 6">
        <name>pyridoxal 5'-phosphate</name>
        <dbReference type="ChEBI" id="CHEBI:597326"/>
    </cofactor>
</comment>
<comment type="catalytic activity">
    <reaction evidence="6">
        <text>an aromatic L-alpha-amino acid + 2-oxoglutarate = an aromatic oxo-acid + L-glutamate</text>
        <dbReference type="Rhea" id="RHEA:17533"/>
        <dbReference type="ChEBI" id="CHEBI:16810"/>
        <dbReference type="ChEBI" id="CHEBI:29985"/>
        <dbReference type="ChEBI" id="CHEBI:73309"/>
        <dbReference type="ChEBI" id="CHEBI:84824"/>
        <dbReference type="EC" id="2.6.1.57"/>
    </reaction>
</comment>
<comment type="function">
    <text evidence="6">Aminotransferase that catalyzes the conversion of aromatic amino acids and 2-oxoglutarate into corresponding aromatic oxo acids and L-glutamate.</text>
</comment>
<dbReference type="GO" id="GO:0000105">
    <property type="term" value="P:L-histidine biosynthetic process"/>
    <property type="evidence" value="ECO:0007669"/>
    <property type="project" value="InterPro"/>
</dbReference>
<keyword evidence="4 6" id="KW-0808">Transferase</keyword>
<evidence type="ECO:0000313" key="8">
    <source>
        <dbReference type="EMBL" id="KUM94078.1"/>
    </source>
</evidence>
<dbReference type="Gene3D" id="3.40.640.10">
    <property type="entry name" value="Type I PLP-dependent aspartate aminotransferase-like (Major domain)"/>
    <property type="match status" value="1"/>
</dbReference>
<dbReference type="Gene3D" id="3.90.1150.10">
    <property type="entry name" value="Aspartate Aminotransferase, domain 1"/>
    <property type="match status" value="1"/>
</dbReference>
<evidence type="ECO:0000256" key="2">
    <source>
        <dbReference type="ARBA" id="ARBA00011738"/>
    </source>
</evidence>
<proteinExistence type="inferred from homology"/>
<dbReference type="EC" id="2.6.1.57" evidence="6"/>
<dbReference type="Proteomes" id="UP000053127">
    <property type="component" value="Unassembled WGS sequence"/>
</dbReference>
<sequence length="372" mass="39704">MSAPPASAASDAAEQLPRIRSALDRLVSYKQGESVRSPEGHTFPLSANESPYEPIPAVVQAIHEAALGINRYPDNSCTDLISEISARFAVPEDTIAVGCGSVGVSQMLLEAVAEPGGEVLYAWRSFEAYPILTRLSGATPVEVPLKDEAHDLDAMAAAITDRTRLIFICNPNNPTGTVISRSDIETFLDRVPADCLVVIDEAYIEYVHDDEAPDGLTLRPGRPNVVVLRTFSKAYGLAGLRIGFAVGHPTVVEALRKAFLPFSVNGVAQAAAIAALRSEEALIARVETTVKERERVHHALTEQGWRLSSSSANFLWLQLGDQALAFARHCAATGVAIRPFAGEGVRVSIGSPAENDAFLAASATFPTTPSHP</sequence>
<dbReference type="SUPFAM" id="SSF53383">
    <property type="entry name" value="PLP-dependent transferases"/>
    <property type="match status" value="1"/>
</dbReference>
<name>A0A101NIR6_9ACTN</name>
<gene>
    <name evidence="6" type="primary">pat</name>
    <name evidence="8" type="ORF">AQI95_43685</name>
</gene>
<organism evidence="8 9">
    <name type="scientific">Streptomyces yokosukanensis</name>
    <dbReference type="NCBI Taxonomy" id="67386"/>
    <lineage>
        <taxon>Bacteria</taxon>
        <taxon>Bacillati</taxon>
        <taxon>Actinomycetota</taxon>
        <taxon>Actinomycetes</taxon>
        <taxon>Kitasatosporales</taxon>
        <taxon>Streptomycetaceae</taxon>
        <taxon>Streptomyces</taxon>
    </lineage>
</organism>